<feature type="non-terminal residue" evidence="2">
    <location>
        <position position="1"/>
    </location>
</feature>
<accession>A0A0P0W754</accession>
<dbReference type="KEGG" id="dosa:Os04g0168300"/>
<proteinExistence type="predicted"/>
<feature type="transmembrane region" description="Helical" evidence="1">
    <location>
        <begin position="12"/>
        <end position="37"/>
    </location>
</feature>
<protein>
    <submittedName>
        <fullName evidence="2">Os04g0168300 protein</fullName>
    </submittedName>
</protein>
<reference evidence="2 3" key="1">
    <citation type="journal article" date="2005" name="Nature">
        <title>The map-based sequence of the rice genome.</title>
        <authorList>
            <consortium name="International rice genome sequencing project (IRGSP)"/>
            <person name="Matsumoto T."/>
            <person name="Wu J."/>
            <person name="Kanamori H."/>
            <person name="Katayose Y."/>
            <person name="Fujisawa M."/>
            <person name="Namiki N."/>
            <person name="Mizuno H."/>
            <person name="Yamamoto K."/>
            <person name="Antonio B.A."/>
            <person name="Baba T."/>
            <person name="Sakata K."/>
            <person name="Nagamura Y."/>
            <person name="Aoki H."/>
            <person name="Arikawa K."/>
            <person name="Arita K."/>
            <person name="Bito T."/>
            <person name="Chiden Y."/>
            <person name="Fujitsuka N."/>
            <person name="Fukunaka R."/>
            <person name="Hamada M."/>
            <person name="Harada C."/>
            <person name="Hayashi A."/>
            <person name="Hijishita S."/>
            <person name="Honda M."/>
            <person name="Hosokawa S."/>
            <person name="Ichikawa Y."/>
            <person name="Idonuma A."/>
            <person name="Iijima M."/>
            <person name="Ikeda M."/>
            <person name="Ikeno M."/>
            <person name="Ito K."/>
            <person name="Ito S."/>
            <person name="Ito T."/>
            <person name="Ito Y."/>
            <person name="Ito Y."/>
            <person name="Iwabuchi A."/>
            <person name="Kamiya K."/>
            <person name="Karasawa W."/>
            <person name="Kurita K."/>
            <person name="Katagiri S."/>
            <person name="Kikuta A."/>
            <person name="Kobayashi H."/>
            <person name="Kobayashi N."/>
            <person name="Machita K."/>
            <person name="Maehara T."/>
            <person name="Masukawa M."/>
            <person name="Mizubayashi T."/>
            <person name="Mukai Y."/>
            <person name="Nagasaki H."/>
            <person name="Nagata Y."/>
            <person name="Naito S."/>
            <person name="Nakashima M."/>
            <person name="Nakama Y."/>
            <person name="Nakamichi Y."/>
            <person name="Nakamura M."/>
            <person name="Meguro A."/>
            <person name="Negishi M."/>
            <person name="Ohta I."/>
            <person name="Ohta T."/>
            <person name="Okamoto M."/>
            <person name="Ono N."/>
            <person name="Saji S."/>
            <person name="Sakaguchi M."/>
            <person name="Sakai K."/>
            <person name="Shibata M."/>
            <person name="Shimokawa T."/>
            <person name="Song J."/>
            <person name="Takazaki Y."/>
            <person name="Terasawa K."/>
            <person name="Tsugane M."/>
            <person name="Tsuji K."/>
            <person name="Ueda S."/>
            <person name="Waki K."/>
            <person name="Yamagata H."/>
            <person name="Yamamoto M."/>
            <person name="Yamamoto S."/>
            <person name="Yamane H."/>
            <person name="Yoshiki S."/>
            <person name="Yoshihara R."/>
            <person name="Yukawa K."/>
            <person name="Zhong H."/>
            <person name="Yano M."/>
            <person name="Yuan Q."/>
            <person name="Ouyang S."/>
            <person name="Liu J."/>
            <person name="Jones K.M."/>
            <person name="Gansberger K."/>
            <person name="Moffat K."/>
            <person name="Hill J."/>
            <person name="Bera J."/>
            <person name="Fadrosh D."/>
            <person name="Jin S."/>
            <person name="Johri S."/>
            <person name="Kim M."/>
            <person name="Overton L."/>
            <person name="Reardon M."/>
            <person name="Tsitrin T."/>
            <person name="Vuong H."/>
            <person name="Weaver B."/>
            <person name="Ciecko A."/>
            <person name="Tallon L."/>
            <person name="Jackson J."/>
            <person name="Pai G."/>
            <person name="Aken S.V."/>
            <person name="Utterback T."/>
            <person name="Reidmuller S."/>
            <person name="Feldblyum T."/>
            <person name="Hsiao J."/>
            <person name="Zismann V."/>
            <person name="Iobst S."/>
            <person name="de Vazeille A.R."/>
            <person name="Buell C.R."/>
            <person name="Ying K."/>
            <person name="Li Y."/>
            <person name="Lu T."/>
            <person name="Huang Y."/>
            <person name="Zhao Q."/>
            <person name="Feng Q."/>
            <person name="Zhang L."/>
            <person name="Zhu J."/>
            <person name="Weng Q."/>
            <person name="Mu J."/>
            <person name="Lu Y."/>
            <person name="Fan D."/>
            <person name="Liu Y."/>
            <person name="Guan J."/>
            <person name="Zhang Y."/>
            <person name="Yu S."/>
            <person name="Liu X."/>
            <person name="Zhang Y."/>
            <person name="Hong G."/>
            <person name="Han B."/>
            <person name="Choisne N."/>
            <person name="Demange N."/>
            <person name="Orjeda G."/>
            <person name="Samain S."/>
            <person name="Cattolico L."/>
            <person name="Pelletier E."/>
            <person name="Couloux A."/>
            <person name="Segurens B."/>
            <person name="Wincker P."/>
            <person name="D'Hont A."/>
            <person name="Scarpelli C."/>
            <person name="Weissenbach J."/>
            <person name="Salanoubat M."/>
            <person name="Quetier F."/>
            <person name="Yu Y."/>
            <person name="Kim H.R."/>
            <person name="Rambo T."/>
            <person name="Currie J."/>
            <person name="Collura K."/>
            <person name="Luo M."/>
            <person name="Yang T."/>
            <person name="Ammiraju J.S.S."/>
            <person name="Engler F."/>
            <person name="Soderlund C."/>
            <person name="Wing R.A."/>
            <person name="Palmer L.E."/>
            <person name="de la Bastide M."/>
            <person name="Spiegel L."/>
            <person name="Nascimento L."/>
            <person name="Zutavern T."/>
            <person name="O'Shaughnessy A."/>
            <person name="Dike S."/>
            <person name="Dedhia N."/>
            <person name="Preston R."/>
            <person name="Balija V."/>
            <person name="McCombie W.R."/>
            <person name="Chow T."/>
            <person name="Chen H."/>
            <person name="Chung M."/>
            <person name="Chen C."/>
            <person name="Shaw J."/>
            <person name="Wu H."/>
            <person name="Hsiao K."/>
            <person name="Chao Y."/>
            <person name="Chu M."/>
            <person name="Cheng C."/>
            <person name="Hour A."/>
            <person name="Lee P."/>
            <person name="Lin S."/>
            <person name="Lin Y."/>
            <person name="Liou J."/>
            <person name="Liu S."/>
            <person name="Hsing Y."/>
            <person name="Raghuvanshi S."/>
            <person name="Mohanty A."/>
            <person name="Bharti A.K."/>
            <person name="Gaur A."/>
            <person name="Gupta V."/>
            <person name="Kumar D."/>
            <person name="Ravi V."/>
            <person name="Vij S."/>
            <person name="Kapur A."/>
            <person name="Khurana P."/>
            <person name="Khurana P."/>
            <person name="Khurana J.P."/>
            <person name="Tyagi A.K."/>
            <person name="Gaikwad K."/>
            <person name="Singh A."/>
            <person name="Dalal V."/>
            <person name="Srivastava S."/>
            <person name="Dixit A."/>
            <person name="Pal A.K."/>
            <person name="Ghazi I.A."/>
            <person name="Yadav M."/>
            <person name="Pandit A."/>
            <person name="Bhargava A."/>
            <person name="Sureshbabu K."/>
            <person name="Batra K."/>
            <person name="Sharma T.R."/>
            <person name="Mohapatra T."/>
            <person name="Singh N.K."/>
            <person name="Messing J."/>
            <person name="Nelson A.B."/>
            <person name="Fuks G."/>
            <person name="Kavchok S."/>
            <person name="Keizer G."/>
            <person name="Linton E."/>
            <person name="Llaca V."/>
            <person name="Song R."/>
            <person name="Tanyolac B."/>
            <person name="Young S."/>
            <person name="Ho-Il K."/>
            <person name="Hahn J.H."/>
            <person name="Sangsakoo G."/>
            <person name="Vanavichit A."/>
            <person name="de Mattos Luiz.A.T."/>
            <person name="Zimmer P.D."/>
            <person name="Malone G."/>
            <person name="Dellagostin O."/>
            <person name="de Oliveira A.C."/>
            <person name="Bevan M."/>
            <person name="Bancroft I."/>
            <person name="Minx P."/>
            <person name="Cordum H."/>
            <person name="Wilson R."/>
            <person name="Cheng Z."/>
            <person name="Jin W."/>
            <person name="Jiang J."/>
            <person name="Leong S.A."/>
            <person name="Iwama H."/>
            <person name="Gojobori T."/>
            <person name="Itoh T."/>
            <person name="Niimura Y."/>
            <person name="Fujii Y."/>
            <person name="Habara T."/>
            <person name="Sakai H."/>
            <person name="Sato Y."/>
            <person name="Wilson G."/>
            <person name="Kumar K."/>
            <person name="McCouch S."/>
            <person name="Juretic N."/>
            <person name="Hoen D."/>
            <person name="Wright S."/>
            <person name="Bruskiewich R."/>
            <person name="Bureau T."/>
            <person name="Miyao A."/>
            <person name="Hirochika H."/>
            <person name="Nishikawa T."/>
            <person name="Kadowaki K."/>
            <person name="Sugiura M."/>
            <person name="Burr B."/>
            <person name="Sasaki T."/>
        </authorList>
    </citation>
    <scope>NUCLEOTIDE SEQUENCE [LARGE SCALE GENOMIC DNA]</scope>
    <source>
        <strain evidence="3">cv. Nipponbare</strain>
    </source>
</reference>
<dbReference type="Gramene" id="Os04t0168300-01">
    <property type="protein sequence ID" value="Os04t0168300-01"/>
    <property type="gene ID" value="Os04g0168300"/>
</dbReference>
<gene>
    <name evidence="2" type="ordered locus">Os04g0168300</name>
</gene>
<evidence type="ECO:0000256" key="1">
    <source>
        <dbReference type="SAM" id="Phobius"/>
    </source>
</evidence>
<dbReference type="Proteomes" id="UP000000763">
    <property type="component" value="Chromosome 4"/>
</dbReference>
<keyword evidence="1" id="KW-0812">Transmembrane</keyword>
<reference evidence="3" key="2">
    <citation type="journal article" date="2008" name="Nucleic Acids Res.">
        <title>The rice annotation project database (RAP-DB): 2008 update.</title>
        <authorList>
            <consortium name="The rice annotation project (RAP)"/>
        </authorList>
    </citation>
    <scope>GENOME REANNOTATION</scope>
    <source>
        <strain evidence="3">cv. Nipponbare</strain>
    </source>
</reference>
<name>A0A0P0W754_ORYSJ</name>
<dbReference type="AlphaFoldDB" id="A0A0P0W754"/>
<evidence type="ECO:0000313" key="2">
    <source>
        <dbReference type="EMBL" id="BAF14056.1"/>
    </source>
</evidence>
<keyword evidence="1" id="KW-0472">Membrane</keyword>
<dbReference type="EMBL" id="AP008210">
    <property type="protein sequence ID" value="BAF14056.1"/>
    <property type="molecule type" value="Genomic_DNA"/>
</dbReference>
<evidence type="ECO:0000313" key="3">
    <source>
        <dbReference type="Proteomes" id="UP000000763"/>
    </source>
</evidence>
<keyword evidence="1" id="KW-1133">Transmembrane helix</keyword>
<organism evidence="2 3">
    <name type="scientific">Oryza sativa subsp. japonica</name>
    <name type="common">Rice</name>
    <dbReference type="NCBI Taxonomy" id="39947"/>
    <lineage>
        <taxon>Eukaryota</taxon>
        <taxon>Viridiplantae</taxon>
        <taxon>Streptophyta</taxon>
        <taxon>Embryophyta</taxon>
        <taxon>Tracheophyta</taxon>
        <taxon>Spermatophyta</taxon>
        <taxon>Magnoliopsida</taxon>
        <taxon>Liliopsida</taxon>
        <taxon>Poales</taxon>
        <taxon>Poaceae</taxon>
        <taxon>BOP clade</taxon>
        <taxon>Oryzoideae</taxon>
        <taxon>Oryzeae</taxon>
        <taxon>Oryzinae</taxon>
        <taxon>Oryza</taxon>
        <taxon>Oryza sativa</taxon>
    </lineage>
</organism>
<sequence>RPRRQGWGRHDTTVVGSCIAAAVAVGIMLGCLCTFLYPDGLLSCCSNAALHWPRQVNHLCTYLPHPRRRWA</sequence>